<proteinExistence type="predicted"/>
<feature type="region of interest" description="Disordered" evidence="2">
    <location>
        <begin position="1"/>
        <end position="22"/>
    </location>
</feature>
<dbReference type="AlphaFoldDB" id="A0A813HLS5"/>
<accession>A0A813HLS5</accession>
<feature type="coiled-coil region" evidence="1">
    <location>
        <begin position="245"/>
        <end position="272"/>
    </location>
</feature>
<evidence type="ECO:0000256" key="2">
    <source>
        <dbReference type="SAM" id="MobiDB-lite"/>
    </source>
</evidence>
<feature type="region of interest" description="Disordered" evidence="2">
    <location>
        <begin position="289"/>
        <end position="310"/>
    </location>
</feature>
<keyword evidence="1" id="KW-0175">Coiled coil</keyword>
<protein>
    <submittedName>
        <fullName evidence="3">Uncharacterized protein</fullName>
    </submittedName>
</protein>
<organism evidence="3 4">
    <name type="scientific">Polarella glacialis</name>
    <name type="common">Dinoflagellate</name>
    <dbReference type="NCBI Taxonomy" id="89957"/>
    <lineage>
        <taxon>Eukaryota</taxon>
        <taxon>Sar</taxon>
        <taxon>Alveolata</taxon>
        <taxon>Dinophyceae</taxon>
        <taxon>Suessiales</taxon>
        <taxon>Suessiaceae</taxon>
        <taxon>Polarella</taxon>
    </lineage>
</organism>
<dbReference type="Proteomes" id="UP000654075">
    <property type="component" value="Unassembled WGS sequence"/>
</dbReference>
<dbReference type="EMBL" id="CAJNNV010031953">
    <property type="protein sequence ID" value="CAE8638410.1"/>
    <property type="molecule type" value="Genomic_DNA"/>
</dbReference>
<name>A0A813HLS5_POLGL</name>
<evidence type="ECO:0000313" key="4">
    <source>
        <dbReference type="Proteomes" id="UP000654075"/>
    </source>
</evidence>
<dbReference type="OrthoDB" id="439154at2759"/>
<sequence length="398" mass="44931">MARHSPRITGARMARNPSFGARMDFRQGRSQLGTTCTFGVEIDGPGGTAGMLSGCICGSAEQLEEERQRLSSQSRGFVQRSEAVAARERELDSWAEDLDVDIERLDLGEEELLWSRGDAEAGLAEADQHMLEVTERATVLAQTEEDLSGQSADLEDLEAKATVGEAALAQEESNLLEERNLVEVEFQGAQLQREEAEQEALSTHWEFEDCGRQLDEAEREQWALSADQRLLEEIEAQVEPIRRRLAEREHGLQEEEEELRACEADCDEREARTLPEYQHSVQSLLAAESRQRELQSREEESSEQQQRLLQRQRHFGGEEIRLSGIEGALQRQSSLLGGTASSLTESIEDMRRKLARLRGSESDWAERERLQQLEVQLLEAQLLREPRADLEAACVLMS</sequence>
<keyword evidence="4" id="KW-1185">Reference proteome</keyword>
<comment type="caution">
    <text evidence="3">The sequence shown here is derived from an EMBL/GenBank/DDBJ whole genome shotgun (WGS) entry which is preliminary data.</text>
</comment>
<feature type="coiled-coil region" evidence="1">
    <location>
        <begin position="140"/>
        <end position="199"/>
    </location>
</feature>
<evidence type="ECO:0000256" key="1">
    <source>
        <dbReference type="SAM" id="Coils"/>
    </source>
</evidence>
<feature type="compositionally biased region" description="Basic and acidic residues" evidence="2">
    <location>
        <begin position="289"/>
        <end position="299"/>
    </location>
</feature>
<evidence type="ECO:0000313" key="3">
    <source>
        <dbReference type="EMBL" id="CAE8638410.1"/>
    </source>
</evidence>
<gene>
    <name evidence="3" type="ORF">PGLA1383_LOCUS53592</name>
</gene>
<reference evidence="3" key="1">
    <citation type="submission" date="2021-02" db="EMBL/GenBank/DDBJ databases">
        <authorList>
            <person name="Dougan E. K."/>
            <person name="Rhodes N."/>
            <person name="Thang M."/>
            <person name="Chan C."/>
        </authorList>
    </citation>
    <scope>NUCLEOTIDE SEQUENCE</scope>
</reference>